<reference evidence="2" key="1">
    <citation type="submission" date="2020-01" db="EMBL/GenBank/DDBJ databases">
        <authorList>
            <person name="Feng Z.H.Z."/>
        </authorList>
    </citation>
    <scope>NUCLEOTIDE SEQUENCE</scope>
    <source>
        <strain evidence="2">CBS107.38</strain>
    </source>
</reference>
<dbReference type="AlphaFoldDB" id="A0A8H7B2V6"/>
<sequence>MTRPTKPQTDFSAGCQETRVDDKGVFGAYVLKGSHPALCALSNLFDETTTPPETSPNELEDDVDFIIKHFAPICSQAPAEFNLYHNQICGAWVEMLPLVVEPAKNSPFLYSAIRTMATALRTHASVTRGNISRILLMYGDSLRRVGKALEEAQGVFQHEHCVAILCLSATNIVIPQARSDWATHVKGVGAMIERLGPKPFSTGILHTLFVGFRPLLLISSIHHRRKTFLAQDGWVTTPFETVPISIMQLLLNKATQLPALLERFDGLGDRSEPSNVVAMQRLRDDVLYMIKSLKDWELSSKTQAKFSLVWPKPDSPEAESSDRKPLWFANVLVASSLTHCWAFEIVARQHLDDIEESIAEIKGCNVKAVPRRSDCASDEDENPVSILAEKICDSMPYFLQPELKLYGPASTFFTFLTAMKVFKHKKTYCASRLSRCQQHLWRAIICIKISTTHNSNNEYFANPINMSTQLKLLANYGVTGFLLSTGLFALLAPTTFAAGFGMPVPADSFASGFVQCVGGRNLTF</sequence>
<dbReference type="Proteomes" id="UP000596902">
    <property type="component" value="Unassembled WGS sequence"/>
</dbReference>
<keyword evidence="1" id="KW-1133">Transmembrane helix</keyword>
<keyword evidence="3" id="KW-1185">Reference proteome</keyword>
<evidence type="ECO:0000256" key="1">
    <source>
        <dbReference type="SAM" id="Phobius"/>
    </source>
</evidence>
<feature type="non-terminal residue" evidence="2">
    <location>
        <position position="1"/>
    </location>
</feature>
<dbReference type="PANTHER" id="PTHR38111">
    <property type="entry name" value="ZN(2)-C6 FUNGAL-TYPE DOMAIN-CONTAINING PROTEIN-RELATED"/>
    <property type="match status" value="1"/>
</dbReference>
<proteinExistence type="predicted"/>
<dbReference type="InterPro" id="IPR053178">
    <property type="entry name" value="Osmoadaptation_assoc"/>
</dbReference>
<keyword evidence="1" id="KW-0812">Transmembrane</keyword>
<evidence type="ECO:0000313" key="3">
    <source>
        <dbReference type="Proteomes" id="UP000596902"/>
    </source>
</evidence>
<keyword evidence="1" id="KW-0472">Membrane</keyword>
<feature type="transmembrane region" description="Helical" evidence="1">
    <location>
        <begin position="473"/>
        <end position="492"/>
    </location>
</feature>
<reference evidence="2" key="2">
    <citation type="submission" date="2020-08" db="EMBL/GenBank/DDBJ databases">
        <title>Draft Genome Sequence of Cumin Blight Pathogen Alternaria burnsii.</title>
        <authorList>
            <person name="Feng Z."/>
        </authorList>
    </citation>
    <scope>NUCLEOTIDE SEQUENCE</scope>
    <source>
        <strain evidence="2">CBS107.38</strain>
    </source>
</reference>
<gene>
    <name evidence="2" type="ORF">GT037_005568</name>
</gene>
<comment type="caution">
    <text evidence="2">The sequence shown here is derived from an EMBL/GenBank/DDBJ whole genome shotgun (WGS) entry which is preliminary data.</text>
</comment>
<dbReference type="EMBL" id="JAAABM010000007">
    <property type="protein sequence ID" value="KAF7676063.1"/>
    <property type="molecule type" value="Genomic_DNA"/>
</dbReference>
<dbReference type="PANTHER" id="PTHR38111:SF9">
    <property type="entry name" value="ZN(2)-C6 FUNGAL-TYPE DOMAIN-CONTAINING PROTEIN"/>
    <property type="match status" value="1"/>
</dbReference>
<dbReference type="RefSeq" id="XP_038786304.1">
    <property type="nucleotide sequence ID" value="XM_038930615.1"/>
</dbReference>
<protein>
    <submittedName>
        <fullName evidence="2">Uncharacterized protein</fullName>
    </submittedName>
</protein>
<feature type="transmembrane region" description="Helical" evidence="1">
    <location>
        <begin position="405"/>
        <end position="422"/>
    </location>
</feature>
<organism evidence="2 3">
    <name type="scientific">Alternaria burnsii</name>
    <dbReference type="NCBI Taxonomy" id="1187904"/>
    <lineage>
        <taxon>Eukaryota</taxon>
        <taxon>Fungi</taxon>
        <taxon>Dikarya</taxon>
        <taxon>Ascomycota</taxon>
        <taxon>Pezizomycotina</taxon>
        <taxon>Dothideomycetes</taxon>
        <taxon>Pleosporomycetidae</taxon>
        <taxon>Pleosporales</taxon>
        <taxon>Pleosporineae</taxon>
        <taxon>Pleosporaceae</taxon>
        <taxon>Alternaria</taxon>
        <taxon>Alternaria sect. Alternaria</taxon>
    </lineage>
</organism>
<dbReference type="GeneID" id="62203793"/>
<accession>A0A8H7B2V6</accession>
<name>A0A8H7B2V6_9PLEO</name>
<evidence type="ECO:0000313" key="2">
    <source>
        <dbReference type="EMBL" id="KAF7676063.1"/>
    </source>
</evidence>